<name>A0A512D6Z7_9MICO</name>
<keyword evidence="2" id="KW-0812">Transmembrane</keyword>
<reference evidence="3 4" key="1">
    <citation type="submission" date="2019-07" db="EMBL/GenBank/DDBJ databases">
        <title>Whole genome shotgun sequence of Terrabacter aerolatus NBRC 106305.</title>
        <authorList>
            <person name="Hosoyama A."/>
            <person name="Uohara A."/>
            <person name="Ohji S."/>
            <person name="Ichikawa N."/>
        </authorList>
    </citation>
    <scope>NUCLEOTIDE SEQUENCE [LARGE SCALE GENOMIC DNA]</scope>
    <source>
        <strain evidence="3 4">NBRC 106305</strain>
    </source>
</reference>
<evidence type="ECO:0000313" key="3">
    <source>
        <dbReference type="EMBL" id="GEO32248.1"/>
    </source>
</evidence>
<dbReference type="EMBL" id="BJYX01000045">
    <property type="protein sequence ID" value="GEO32248.1"/>
    <property type="molecule type" value="Genomic_DNA"/>
</dbReference>
<sequence>MVWCGVAGASQALTSPQRGTRPPWGDAMTGPSSSPVSAREPSQEPTPAHLSGWVIIVLLVTMFASCTAASSARDAADNAANQSAVTDTAGLATTQEVQAMCRLLGALATKQGTDVRALFKDHQTNTTCEQAAIESSAPRQ</sequence>
<dbReference type="AlphaFoldDB" id="A0A512D6Z7"/>
<organism evidence="3 4">
    <name type="scientific">Terrabacter aerolatus</name>
    <dbReference type="NCBI Taxonomy" id="422442"/>
    <lineage>
        <taxon>Bacteria</taxon>
        <taxon>Bacillati</taxon>
        <taxon>Actinomycetota</taxon>
        <taxon>Actinomycetes</taxon>
        <taxon>Micrococcales</taxon>
        <taxon>Intrasporangiaceae</taxon>
        <taxon>Terrabacter</taxon>
    </lineage>
</organism>
<dbReference type="Proteomes" id="UP000321534">
    <property type="component" value="Unassembled WGS sequence"/>
</dbReference>
<evidence type="ECO:0000256" key="1">
    <source>
        <dbReference type="SAM" id="MobiDB-lite"/>
    </source>
</evidence>
<keyword evidence="2" id="KW-1133">Transmembrane helix</keyword>
<keyword evidence="4" id="KW-1185">Reference proteome</keyword>
<evidence type="ECO:0000256" key="2">
    <source>
        <dbReference type="SAM" id="Phobius"/>
    </source>
</evidence>
<keyword evidence="2" id="KW-0472">Membrane</keyword>
<feature type="region of interest" description="Disordered" evidence="1">
    <location>
        <begin position="9"/>
        <end position="46"/>
    </location>
</feature>
<protein>
    <submittedName>
        <fullName evidence="3">Uncharacterized protein</fullName>
    </submittedName>
</protein>
<feature type="transmembrane region" description="Helical" evidence="2">
    <location>
        <begin position="50"/>
        <end position="69"/>
    </location>
</feature>
<comment type="caution">
    <text evidence="3">The sequence shown here is derived from an EMBL/GenBank/DDBJ whole genome shotgun (WGS) entry which is preliminary data.</text>
</comment>
<proteinExistence type="predicted"/>
<gene>
    <name evidence="3" type="ORF">TAE01_40580</name>
</gene>
<accession>A0A512D6Z7</accession>
<evidence type="ECO:0000313" key="4">
    <source>
        <dbReference type="Proteomes" id="UP000321534"/>
    </source>
</evidence>